<gene>
    <name evidence="2" type="ORF">MCOM1403_LOCUS104</name>
</gene>
<sequence>MLAKIADAKAARRAKILADAAIAGKNATRMKFKKPAPNATAACDLAFAAMPSVNSSKVFLQRHRDLRLLATPPPHPQHRIRRDDRGQPRGGKRDRRGHRAAERGYHPHHHPSRPAGGAGLGGRRRFRGPDGARDRGDGRRGGASGGCHHRGRGRLDRV</sequence>
<feature type="region of interest" description="Disordered" evidence="1">
    <location>
        <begin position="65"/>
        <end position="158"/>
    </location>
</feature>
<evidence type="ECO:0000313" key="2">
    <source>
        <dbReference type="EMBL" id="CAD8512679.1"/>
    </source>
</evidence>
<dbReference type="EMBL" id="HBEQ01000122">
    <property type="protein sequence ID" value="CAD8512679.1"/>
    <property type="molecule type" value="Transcribed_RNA"/>
</dbReference>
<dbReference type="AlphaFoldDB" id="A0A7S0I774"/>
<organism evidence="2">
    <name type="scientific">Micromonas pusilla</name>
    <name type="common">Picoplanktonic green alga</name>
    <name type="synonym">Chromulina pusilla</name>
    <dbReference type="NCBI Taxonomy" id="38833"/>
    <lineage>
        <taxon>Eukaryota</taxon>
        <taxon>Viridiplantae</taxon>
        <taxon>Chlorophyta</taxon>
        <taxon>Mamiellophyceae</taxon>
        <taxon>Mamiellales</taxon>
        <taxon>Mamiellaceae</taxon>
        <taxon>Micromonas</taxon>
    </lineage>
</organism>
<proteinExistence type="predicted"/>
<protein>
    <submittedName>
        <fullName evidence="2">Uncharacterized protein</fullName>
    </submittedName>
</protein>
<reference evidence="2" key="1">
    <citation type="submission" date="2021-01" db="EMBL/GenBank/DDBJ databases">
        <authorList>
            <person name="Corre E."/>
            <person name="Pelletier E."/>
            <person name="Niang G."/>
            <person name="Scheremetjew M."/>
            <person name="Finn R."/>
            <person name="Kale V."/>
            <person name="Holt S."/>
            <person name="Cochrane G."/>
            <person name="Meng A."/>
            <person name="Brown T."/>
            <person name="Cohen L."/>
        </authorList>
    </citation>
    <scope>NUCLEOTIDE SEQUENCE</scope>
    <source>
        <strain evidence="2">CCMP1723</strain>
    </source>
</reference>
<name>A0A7S0I774_MICPS</name>
<feature type="compositionally biased region" description="Basic and acidic residues" evidence="1">
    <location>
        <begin position="127"/>
        <end position="140"/>
    </location>
</feature>
<evidence type="ECO:0000256" key="1">
    <source>
        <dbReference type="SAM" id="MobiDB-lite"/>
    </source>
</evidence>
<accession>A0A7S0I774</accession>